<dbReference type="Pfam" id="PF00440">
    <property type="entry name" value="TetR_N"/>
    <property type="match status" value="1"/>
</dbReference>
<dbReference type="PROSITE" id="PS50977">
    <property type="entry name" value="HTH_TETR_2"/>
    <property type="match status" value="1"/>
</dbReference>
<protein>
    <submittedName>
        <fullName evidence="6">TetR family transcriptional regulator</fullName>
    </submittedName>
</protein>
<dbReference type="PANTHER" id="PTHR30055">
    <property type="entry name" value="HTH-TYPE TRANSCRIPTIONAL REGULATOR RUTR"/>
    <property type="match status" value="1"/>
</dbReference>
<accession>A0A561SM77</accession>
<evidence type="ECO:0000256" key="1">
    <source>
        <dbReference type="ARBA" id="ARBA00023015"/>
    </source>
</evidence>
<evidence type="ECO:0000259" key="5">
    <source>
        <dbReference type="PROSITE" id="PS50977"/>
    </source>
</evidence>
<feature type="domain" description="HTH tetR-type" evidence="5">
    <location>
        <begin position="11"/>
        <end position="70"/>
    </location>
</feature>
<dbReference type="InterPro" id="IPR049445">
    <property type="entry name" value="TetR_SbtR-like_C"/>
</dbReference>
<organism evidence="6 7">
    <name type="scientific">Pseudonocardia hierapolitana</name>
    <dbReference type="NCBI Taxonomy" id="1128676"/>
    <lineage>
        <taxon>Bacteria</taxon>
        <taxon>Bacillati</taxon>
        <taxon>Actinomycetota</taxon>
        <taxon>Actinomycetes</taxon>
        <taxon>Pseudonocardiales</taxon>
        <taxon>Pseudonocardiaceae</taxon>
        <taxon>Pseudonocardia</taxon>
    </lineage>
</organism>
<dbReference type="GO" id="GO:0003700">
    <property type="term" value="F:DNA-binding transcription factor activity"/>
    <property type="evidence" value="ECO:0007669"/>
    <property type="project" value="TreeGrafter"/>
</dbReference>
<dbReference type="InterPro" id="IPR036271">
    <property type="entry name" value="Tet_transcr_reg_TetR-rel_C_sf"/>
</dbReference>
<dbReference type="PANTHER" id="PTHR30055:SF234">
    <property type="entry name" value="HTH-TYPE TRANSCRIPTIONAL REGULATOR BETI"/>
    <property type="match status" value="1"/>
</dbReference>
<proteinExistence type="predicted"/>
<dbReference type="Pfam" id="PF21597">
    <property type="entry name" value="TetR_C_43"/>
    <property type="match status" value="1"/>
</dbReference>
<reference evidence="6 7" key="1">
    <citation type="submission" date="2019-06" db="EMBL/GenBank/DDBJ databases">
        <title>Sequencing the genomes of 1000 actinobacteria strains.</title>
        <authorList>
            <person name="Klenk H.-P."/>
        </authorList>
    </citation>
    <scope>NUCLEOTIDE SEQUENCE [LARGE SCALE GENOMIC DNA]</scope>
    <source>
        <strain evidence="6 7">DSM 45671</strain>
    </source>
</reference>
<evidence type="ECO:0000256" key="4">
    <source>
        <dbReference type="PROSITE-ProRule" id="PRU00335"/>
    </source>
</evidence>
<dbReference type="InterPro" id="IPR050109">
    <property type="entry name" value="HTH-type_TetR-like_transc_reg"/>
</dbReference>
<dbReference type="InterPro" id="IPR001647">
    <property type="entry name" value="HTH_TetR"/>
</dbReference>
<dbReference type="Proteomes" id="UP000321261">
    <property type="component" value="Unassembled WGS sequence"/>
</dbReference>
<keyword evidence="2 4" id="KW-0238">DNA-binding</keyword>
<dbReference type="OrthoDB" id="9795011at2"/>
<keyword evidence="1" id="KW-0805">Transcription regulation</keyword>
<name>A0A561SM77_9PSEU</name>
<evidence type="ECO:0000256" key="2">
    <source>
        <dbReference type="ARBA" id="ARBA00023125"/>
    </source>
</evidence>
<gene>
    <name evidence="6" type="ORF">FHX44_111862</name>
</gene>
<dbReference type="AlphaFoldDB" id="A0A561SM77"/>
<evidence type="ECO:0000313" key="7">
    <source>
        <dbReference type="Proteomes" id="UP000321261"/>
    </source>
</evidence>
<dbReference type="InterPro" id="IPR009057">
    <property type="entry name" value="Homeodomain-like_sf"/>
</dbReference>
<keyword evidence="7" id="KW-1185">Reference proteome</keyword>
<evidence type="ECO:0000256" key="3">
    <source>
        <dbReference type="ARBA" id="ARBA00023163"/>
    </source>
</evidence>
<comment type="caution">
    <text evidence="6">The sequence shown here is derived from an EMBL/GenBank/DDBJ whole genome shotgun (WGS) entry which is preliminary data.</text>
</comment>
<dbReference type="SUPFAM" id="SSF46689">
    <property type="entry name" value="Homeodomain-like"/>
    <property type="match status" value="1"/>
</dbReference>
<sequence length="187" mass="19939">MSSAPRRADARRNRARLLETAHALFAERGTDASLEEVARRAGVAIGTLYRHFPTREDLLAGLFERSLQELADEADALLAEPVGVEDVLGWLRLFASHSGTYRGLPRSVLVGLDEEGSPLHASCTRMQGGAARLFAAARAAGSIRADVSTEDVLAIVAGIAWVVEQVGGDGRADRLLGLVRDALAAVR</sequence>
<dbReference type="RefSeq" id="WP_147255095.1">
    <property type="nucleotide sequence ID" value="NZ_VIWU01000001.1"/>
</dbReference>
<feature type="DNA-binding region" description="H-T-H motif" evidence="4">
    <location>
        <begin position="33"/>
        <end position="52"/>
    </location>
</feature>
<evidence type="ECO:0000313" key="6">
    <source>
        <dbReference type="EMBL" id="TWF75975.1"/>
    </source>
</evidence>
<dbReference type="Gene3D" id="1.10.357.10">
    <property type="entry name" value="Tetracycline Repressor, domain 2"/>
    <property type="match status" value="1"/>
</dbReference>
<dbReference type="SUPFAM" id="SSF48498">
    <property type="entry name" value="Tetracyclin repressor-like, C-terminal domain"/>
    <property type="match status" value="1"/>
</dbReference>
<keyword evidence="3" id="KW-0804">Transcription</keyword>
<dbReference type="PRINTS" id="PR00455">
    <property type="entry name" value="HTHTETR"/>
</dbReference>
<dbReference type="GO" id="GO:0000976">
    <property type="term" value="F:transcription cis-regulatory region binding"/>
    <property type="evidence" value="ECO:0007669"/>
    <property type="project" value="TreeGrafter"/>
</dbReference>
<dbReference type="EMBL" id="VIWU01000001">
    <property type="protein sequence ID" value="TWF75975.1"/>
    <property type="molecule type" value="Genomic_DNA"/>
</dbReference>